<dbReference type="AlphaFoldDB" id="A0A4R5UAK9"/>
<sequence length="421" mass="43794">MNSLPPTWLAQLKQLLHCQKGHMALMTAILAPVLIGLAASAMDVTAFVARKGDLEGLADAAALAAAKEASLNGWSERSAVAVVNGFLQAHAKSGTAGTLAATVKVDSILKQVEVTLDEDQHPYFVMSYFQSNPQIRVVSAAQTSNSSNICVIGLEGADSATVSLETNAVISAPKCAVYSNSESTSGLLSTGNALLTAQLTCSAGGFSGAIKNFSTPPLTDCPAVSDPLASRPAPPVGTCDQRDAVYQHFIGSLEPGVYCGGLEIRASSDITLKAGIYVIKDGPLIIESSSQVQAKGVGFYFTGRNASFLFGSSSIVNIEAPTTGALAGLVAFQDRGSPETDFVVTSNKARKLLGTIYLPNGNLIVDANNKVADESAYTAIVVRRLRLSKGPNLVLNTDYKGTLVPVPEGVGPQGSVVRLLY</sequence>
<evidence type="ECO:0000259" key="1">
    <source>
        <dbReference type="Pfam" id="PF13400"/>
    </source>
</evidence>
<proteinExistence type="predicted"/>
<dbReference type="RefSeq" id="WP_133317715.1">
    <property type="nucleotide sequence ID" value="NZ_SMTL01000006.1"/>
</dbReference>
<name>A0A4R5UAK9_9HYPH</name>
<dbReference type="OrthoDB" id="7210116at2"/>
<comment type="caution">
    <text evidence="2">The sequence shown here is derived from an EMBL/GenBank/DDBJ whole genome shotgun (WGS) entry which is preliminary data.</text>
</comment>
<evidence type="ECO:0000313" key="2">
    <source>
        <dbReference type="EMBL" id="TDK31714.1"/>
    </source>
</evidence>
<dbReference type="Proteomes" id="UP000295238">
    <property type="component" value="Unassembled WGS sequence"/>
</dbReference>
<accession>A0A4R5UAK9</accession>
<protein>
    <recommendedName>
        <fullName evidence="1">Putative Flp pilus-assembly TadG-like N-terminal domain-containing protein</fullName>
    </recommendedName>
</protein>
<feature type="domain" description="Putative Flp pilus-assembly TadG-like N-terminal" evidence="1">
    <location>
        <begin position="23"/>
        <end position="67"/>
    </location>
</feature>
<reference evidence="2 3" key="1">
    <citation type="submission" date="2019-03" db="EMBL/GenBank/DDBJ databases">
        <title>Rhizobium sp. nov., an bacterium isolated from biocrust in Mu Us Desert.</title>
        <authorList>
            <person name="Lixiong L."/>
        </authorList>
    </citation>
    <scope>NUCLEOTIDE SEQUENCE [LARGE SCALE GENOMIC DNA]</scope>
    <source>
        <strain evidence="2 3">SPY-1</strain>
    </source>
</reference>
<evidence type="ECO:0000313" key="3">
    <source>
        <dbReference type="Proteomes" id="UP000295238"/>
    </source>
</evidence>
<dbReference type="EMBL" id="SMTL01000006">
    <property type="protein sequence ID" value="TDK31714.1"/>
    <property type="molecule type" value="Genomic_DNA"/>
</dbReference>
<dbReference type="InterPro" id="IPR028087">
    <property type="entry name" value="Tad_N"/>
</dbReference>
<organism evidence="2 3">
    <name type="scientific">Rhizobium deserti</name>
    <dbReference type="NCBI Taxonomy" id="2547961"/>
    <lineage>
        <taxon>Bacteria</taxon>
        <taxon>Pseudomonadati</taxon>
        <taxon>Pseudomonadota</taxon>
        <taxon>Alphaproteobacteria</taxon>
        <taxon>Hyphomicrobiales</taxon>
        <taxon>Rhizobiaceae</taxon>
        <taxon>Rhizobium/Agrobacterium group</taxon>
        <taxon>Rhizobium</taxon>
    </lineage>
</organism>
<gene>
    <name evidence="2" type="ORF">E2F50_18735</name>
</gene>
<keyword evidence="3" id="KW-1185">Reference proteome</keyword>
<dbReference type="Pfam" id="PF13400">
    <property type="entry name" value="Tad"/>
    <property type="match status" value="1"/>
</dbReference>